<organism evidence="1 2">
    <name type="scientific">Kribbella deserti</name>
    <dbReference type="NCBI Taxonomy" id="1926257"/>
    <lineage>
        <taxon>Bacteria</taxon>
        <taxon>Bacillati</taxon>
        <taxon>Actinomycetota</taxon>
        <taxon>Actinomycetes</taxon>
        <taxon>Propionibacteriales</taxon>
        <taxon>Kribbellaceae</taxon>
        <taxon>Kribbella</taxon>
    </lineage>
</organism>
<dbReference type="Proteomes" id="UP001589890">
    <property type="component" value="Unassembled WGS sequence"/>
</dbReference>
<accession>A0ABV6QUW1</accession>
<sequence length="148" mass="16214">MAGETTVAAFNNAYLHARDRVEADGGRTLAAEQEVLRRLVPGLAKESERQWAERMIASLATAPQPEPEPGPLYLEASAIQGQAFSGEGTTEQRIEALVEARRQIFELASHAPADEAPHIRGLARVLEHLEDALRNPAWYEEPRPPQGG</sequence>
<dbReference type="EMBL" id="JBHLTC010000039">
    <property type="protein sequence ID" value="MFC0628414.1"/>
    <property type="molecule type" value="Genomic_DNA"/>
</dbReference>
<protein>
    <submittedName>
        <fullName evidence="1">Uncharacterized protein</fullName>
    </submittedName>
</protein>
<proteinExistence type="predicted"/>
<dbReference type="RefSeq" id="WP_380054651.1">
    <property type="nucleotide sequence ID" value="NZ_JBHLTC010000039.1"/>
</dbReference>
<reference evidence="1 2" key="1">
    <citation type="submission" date="2024-09" db="EMBL/GenBank/DDBJ databases">
        <authorList>
            <person name="Sun Q."/>
            <person name="Mori K."/>
        </authorList>
    </citation>
    <scope>NUCLEOTIDE SEQUENCE [LARGE SCALE GENOMIC DNA]</scope>
    <source>
        <strain evidence="1 2">CGMCC 1.15906</strain>
    </source>
</reference>
<evidence type="ECO:0000313" key="2">
    <source>
        <dbReference type="Proteomes" id="UP001589890"/>
    </source>
</evidence>
<gene>
    <name evidence="1" type="ORF">ACFFGN_30365</name>
</gene>
<evidence type="ECO:0000313" key="1">
    <source>
        <dbReference type="EMBL" id="MFC0628414.1"/>
    </source>
</evidence>
<name>A0ABV6QUW1_9ACTN</name>
<keyword evidence="2" id="KW-1185">Reference proteome</keyword>
<comment type="caution">
    <text evidence="1">The sequence shown here is derived from an EMBL/GenBank/DDBJ whole genome shotgun (WGS) entry which is preliminary data.</text>
</comment>